<dbReference type="EMBL" id="JAQQAF010000005">
    <property type="protein sequence ID" value="KAJ8483933.1"/>
    <property type="molecule type" value="Genomic_DNA"/>
</dbReference>
<organism evidence="2 3">
    <name type="scientific">Ensete ventricosum</name>
    <name type="common">Abyssinian banana</name>
    <name type="synonym">Musa ensete</name>
    <dbReference type="NCBI Taxonomy" id="4639"/>
    <lineage>
        <taxon>Eukaryota</taxon>
        <taxon>Viridiplantae</taxon>
        <taxon>Streptophyta</taxon>
        <taxon>Embryophyta</taxon>
        <taxon>Tracheophyta</taxon>
        <taxon>Spermatophyta</taxon>
        <taxon>Magnoliopsida</taxon>
        <taxon>Liliopsida</taxon>
        <taxon>Zingiberales</taxon>
        <taxon>Musaceae</taxon>
        <taxon>Ensete</taxon>
    </lineage>
</organism>
<dbReference type="AlphaFoldDB" id="A0AAV8QZW5"/>
<dbReference type="Proteomes" id="UP001222027">
    <property type="component" value="Unassembled WGS sequence"/>
</dbReference>
<keyword evidence="3" id="KW-1185">Reference proteome</keyword>
<evidence type="ECO:0000313" key="3">
    <source>
        <dbReference type="Proteomes" id="UP001222027"/>
    </source>
</evidence>
<gene>
    <name evidence="2" type="ORF">OPV22_016418</name>
</gene>
<accession>A0AAV8QZW5</accession>
<feature type="region of interest" description="Disordered" evidence="1">
    <location>
        <begin position="1"/>
        <end position="41"/>
    </location>
</feature>
<protein>
    <submittedName>
        <fullName evidence="2">Uncharacterized protein</fullName>
    </submittedName>
</protein>
<proteinExistence type="predicted"/>
<name>A0AAV8QZW5_ENSVE</name>
<reference evidence="2 3" key="1">
    <citation type="submission" date="2022-12" db="EMBL/GenBank/DDBJ databases">
        <title>Chromosome-scale assembly of the Ensete ventricosum genome.</title>
        <authorList>
            <person name="Dussert Y."/>
            <person name="Stocks J."/>
            <person name="Wendawek A."/>
            <person name="Woldeyes F."/>
            <person name="Nichols R.A."/>
            <person name="Borrell J.S."/>
        </authorList>
    </citation>
    <scope>NUCLEOTIDE SEQUENCE [LARGE SCALE GENOMIC DNA]</scope>
    <source>
        <strain evidence="3">cv. Maze</strain>
        <tissue evidence="2">Seeds</tissue>
    </source>
</reference>
<sequence length="104" mass="11257">MASYITPASPGWNRTPHIVEAGGRGNVEATSQTNEHNGSLRHSADQIWWFRGARVTLVGQSQQQKVPPAHRPPRIDRLLASCTSFAGTSPPPGVAVRRLVLVVP</sequence>
<feature type="compositionally biased region" description="Polar residues" evidence="1">
    <location>
        <begin position="28"/>
        <end position="37"/>
    </location>
</feature>
<comment type="caution">
    <text evidence="2">The sequence shown here is derived from an EMBL/GenBank/DDBJ whole genome shotgun (WGS) entry which is preliminary data.</text>
</comment>
<evidence type="ECO:0000256" key="1">
    <source>
        <dbReference type="SAM" id="MobiDB-lite"/>
    </source>
</evidence>
<evidence type="ECO:0000313" key="2">
    <source>
        <dbReference type="EMBL" id="KAJ8483933.1"/>
    </source>
</evidence>